<evidence type="ECO:0000256" key="2">
    <source>
        <dbReference type="ARBA" id="ARBA00018706"/>
    </source>
</evidence>
<feature type="domain" description="Peptidase A1" evidence="8">
    <location>
        <begin position="900"/>
        <end position="1220"/>
    </location>
</feature>
<dbReference type="Proteomes" id="UP000292702">
    <property type="component" value="Unassembled WGS sequence"/>
</dbReference>
<dbReference type="InterPro" id="IPR032324">
    <property type="entry name" value="Clp1_N"/>
</dbReference>
<evidence type="ECO:0000256" key="1">
    <source>
        <dbReference type="ARBA" id="ARBA00007447"/>
    </source>
</evidence>
<feature type="transmembrane region" description="Helical" evidence="7">
    <location>
        <begin position="1318"/>
        <end position="1344"/>
    </location>
</feature>
<dbReference type="InterPro" id="IPR010655">
    <property type="entry name" value="Clp1_C"/>
</dbReference>
<dbReference type="EMBL" id="RWJN01000290">
    <property type="protein sequence ID" value="TCD63544.1"/>
    <property type="molecule type" value="Genomic_DNA"/>
</dbReference>
<dbReference type="InterPro" id="IPR033121">
    <property type="entry name" value="PEPTIDASE_A1"/>
</dbReference>
<dbReference type="Pfam" id="PF20151">
    <property type="entry name" value="DUF6533"/>
    <property type="match status" value="1"/>
</dbReference>
<dbReference type="GO" id="GO:0005634">
    <property type="term" value="C:nucleus"/>
    <property type="evidence" value="ECO:0007669"/>
    <property type="project" value="TreeGrafter"/>
</dbReference>
<feature type="transmembrane region" description="Helical" evidence="7">
    <location>
        <begin position="1445"/>
        <end position="1467"/>
    </location>
</feature>
<dbReference type="Pfam" id="PF00026">
    <property type="entry name" value="Asp"/>
    <property type="match status" value="1"/>
</dbReference>
<keyword evidence="10" id="KW-1185">Reference proteome</keyword>
<dbReference type="Gene3D" id="2.40.70.10">
    <property type="entry name" value="Acid Proteases"/>
    <property type="match status" value="2"/>
</dbReference>
<evidence type="ECO:0000256" key="6">
    <source>
        <dbReference type="SAM" id="MobiDB-lite"/>
    </source>
</evidence>
<reference evidence="9 10" key="1">
    <citation type="submission" date="2018-11" db="EMBL/GenBank/DDBJ databases">
        <title>Genome assembly of Steccherinum ochraceum LE-BIN_3174, the white-rot fungus of the Steccherinaceae family (The Residual Polyporoid clade, Polyporales, Basidiomycota).</title>
        <authorList>
            <person name="Fedorova T.V."/>
            <person name="Glazunova O.A."/>
            <person name="Landesman E.O."/>
            <person name="Moiseenko K.V."/>
            <person name="Psurtseva N.V."/>
            <person name="Savinova O.S."/>
            <person name="Shakhova N.V."/>
            <person name="Tyazhelova T.V."/>
            <person name="Vasina D.V."/>
        </authorList>
    </citation>
    <scope>NUCLEOTIDE SEQUENCE [LARGE SCALE GENOMIC DNA]</scope>
    <source>
        <strain evidence="9 10">LE-BIN_3174</strain>
    </source>
</reference>
<dbReference type="SUPFAM" id="SSF50630">
    <property type="entry name" value="Acid proteases"/>
    <property type="match status" value="1"/>
</dbReference>
<comment type="similarity">
    <text evidence="1">Belongs to the peptidase A1 family.</text>
</comment>
<dbReference type="InterPro" id="IPR038238">
    <property type="entry name" value="Clp1_C_sf"/>
</dbReference>
<dbReference type="InterPro" id="IPR001461">
    <property type="entry name" value="Aspartic_peptidase_A1"/>
</dbReference>
<evidence type="ECO:0000259" key="8">
    <source>
        <dbReference type="PROSITE" id="PS51767"/>
    </source>
</evidence>
<dbReference type="Gene3D" id="3.40.50.300">
    <property type="entry name" value="P-loop containing nucleotide triphosphate hydrolases"/>
    <property type="match status" value="1"/>
</dbReference>
<feature type="region of interest" description="Disordered" evidence="6">
    <location>
        <begin position="867"/>
        <end position="887"/>
    </location>
</feature>
<dbReference type="InterPro" id="IPR021109">
    <property type="entry name" value="Peptidase_aspartic_dom_sf"/>
</dbReference>
<dbReference type="InterPro" id="IPR045116">
    <property type="entry name" value="Clp1/Grc3"/>
</dbReference>
<keyword evidence="4" id="KW-0547">Nucleotide-binding</keyword>
<evidence type="ECO:0000313" key="10">
    <source>
        <dbReference type="Proteomes" id="UP000292702"/>
    </source>
</evidence>
<keyword evidence="7" id="KW-0472">Membrane</keyword>
<evidence type="ECO:0000256" key="5">
    <source>
        <dbReference type="ARBA" id="ARBA00022840"/>
    </source>
</evidence>
<evidence type="ECO:0000256" key="3">
    <source>
        <dbReference type="ARBA" id="ARBA00019824"/>
    </source>
</evidence>
<gene>
    <name evidence="9" type="primary">CLP1</name>
    <name evidence="9" type="ORF">EIP91_005290</name>
</gene>
<accession>A0A4R0RML1</accession>
<dbReference type="InterPro" id="IPR045340">
    <property type="entry name" value="DUF6533"/>
</dbReference>
<keyword evidence="7" id="KW-0812">Transmembrane</keyword>
<dbReference type="STRING" id="92696.A0A4R0RML1"/>
<dbReference type="GO" id="GO:0031124">
    <property type="term" value="P:mRNA 3'-end processing"/>
    <property type="evidence" value="ECO:0007669"/>
    <property type="project" value="InterPro"/>
</dbReference>
<dbReference type="PRINTS" id="PR00792">
    <property type="entry name" value="PEPSIN"/>
</dbReference>
<dbReference type="GO" id="GO:0004190">
    <property type="term" value="F:aspartic-type endopeptidase activity"/>
    <property type="evidence" value="ECO:0007669"/>
    <property type="project" value="InterPro"/>
</dbReference>
<protein>
    <recommendedName>
        <fullName evidence="3">Polynucleotide 5'-hydroxyl-kinase GRC3</fullName>
    </recommendedName>
    <alternativeName>
        <fullName evidence="2">Polynucleotide 5'-hydroxyl-kinase grc3</fullName>
    </alternativeName>
</protein>
<dbReference type="OrthoDB" id="258143at2759"/>
<dbReference type="PROSITE" id="PS51767">
    <property type="entry name" value="PEPTIDASE_A1"/>
    <property type="match status" value="1"/>
</dbReference>
<dbReference type="InterPro" id="IPR032319">
    <property type="entry name" value="CLP1_P"/>
</dbReference>
<keyword evidence="5" id="KW-0067">ATP-binding</keyword>
<evidence type="ECO:0000313" key="9">
    <source>
        <dbReference type="EMBL" id="TCD63544.1"/>
    </source>
</evidence>
<dbReference type="PANTHER" id="PTHR12755">
    <property type="entry name" value="CLEAVAGE/POLYADENYLATION FACTOR IA SUBUNIT CLP1P"/>
    <property type="match status" value="1"/>
</dbReference>
<dbReference type="GO" id="GO:0006508">
    <property type="term" value="P:proteolysis"/>
    <property type="evidence" value="ECO:0007669"/>
    <property type="project" value="InterPro"/>
</dbReference>
<evidence type="ECO:0000256" key="4">
    <source>
        <dbReference type="ARBA" id="ARBA00022741"/>
    </source>
</evidence>
<dbReference type="PANTHER" id="PTHR12755:SF6">
    <property type="entry name" value="POLYRIBONUCLEOTIDE 5'-HYDROXYL-KINASE CLP1"/>
    <property type="match status" value="1"/>
</dbReference>
<sequence length="1535" mass="167129">MSLLTSRPALNWDCLLQLAWFLDDPELAVYMRTCRSVYQACIPVRLYEVQLGGDVYRCAALCEFILKEDIRASHIRRAHVYRFYGDTDIGLITEQWQDEEMEGNVSERVELCARTKPARLEVVQRARKLRELRLELSEPRWMDEPGLSLALRSLRNIRLAEFDDFGPKAQDILKGLKSPLQSLRIESQQQPDMLDLVSLLRPFCGTLQTLSLEGVGLSRVRPPADLVLPHVEALTLHLGNRDADMNMNLIMDCFPNAKAVKWSTYNEFGGLSSAVECRERNVQLTRAAWPSLDLLSANIIPCYVSGLVSRVRYWGDIADLEPDTAGLFDALLQVLKPCTLSLRLDASRFELDKVSSIVPESTVTELYVQIDFFTRNGNLQAFMDALVITFAKSPLRELQIVVHVADDFGYSIGREGVDALKSMGTMDYAQQLAEAVATLEDVVILKEVRSRYYEVADSPPLCAKVIREARAGEAVQVEAVQRNDLGQPSTEYVSDETPMNAYANLHIAFEGMRTQALHHAQVEAHPETATPEDYEDDREGELANAPRVLILGPENSGKTTIAKILVNYATRAGQDWSPMLVNVDPSEGGSMLPGTISATQISIPLQTYTPAHTLGSAATSAPSHLSSNALLPFGYWYGHAETKRNPLLMDRLIRNLGTNIWDRWDTDMQGRSSGLIVDTPSSFAASSGPGSEHRQSLIKACVDAFQINVIVVVGHEKLNVEMQRTYGSKVTVVKIPKSGGVVELDASYRARVHKYQMHSYMYGERVEPPPGLPSFANASPLTGYLIGGEQSMDLTLAPLSSIVSFNDLSIWRIGEETMAPTSALPIGATRVVSEMQPLHVDPAQPGSGLYNAVLAIVAPPNPDEIERLAPSDAQSQPALNAKLASSKDPKTPINNAVLKVVASVKAGKGQTFSDVLIDTGSAILWVGAQEAFVPGPNTHPLNTGFSIGYGTGGASGTAYNDTVTIGSAVVKSQIIGAANSTNGFDLVKPIDGILGLGPADSNAGQITDHNSTNTFVQSLVAEGTIEHAMFGISISSLDSTSGLQLTKGEICFGGVDEDKITGDVVWLPQNSPTNFGWAFNVASSSFGNLKLTNTTMPGRTDTGVLPIGVPFDSYFAILHAVPGAAIVESGVLEGFLAFPANATATSLPSLTIGLGDQTFVVPASKYLIPKALYPSLNLTNDLAYSWMASAGQGSFMLGQKWLENIYTAYDMTGKPQLASPERYVCFPSADLARQPSVLRARLCAVGSWAGGYAGGDVCMSSNAEEWEKAGQAYAYTWLGAACAGLVIYDHAITFGQEVESFWWSNWTVTKVLFLLNRYVVGTIVVFNAIGTWARAFSVIVMFNFSPPQVGGVSRLSAGESVLSNLTCLPCSLAAGSISTGSLFRFRSRPALPKPFLLYAFGHYIEGNRSVAHHVLLFSISSLGQLIQSTMRLDAQATPHFAGSDLIDVSLIFAGYFGSVPLTVSTLYPDLPGCRALSVPFLGIGFWITPLIVESFYFLLVWQQAFGWWWRRINTPPALKLLARDSTIYFAWWVVI</sequence>
<feature type="transmembrane region" description="Helical" evidence="7">
    <location>
        <begin position="1479"/>
        <end position="1501"/>
    </location>
</feature>
<dbReference type="Pfam" id="PF16575">
    <property type="entry name" value="CLP1_P"/>
    <property type="match status" value="1"/>
</dbReference>
<comment type="caution">
    <text evidence="9">The sequence shown here is derived from an EMBL/GenBank/DDBJ whole genome shotgun (WGS) entry which is preliminary data.</text>
</comment>
<dbReference type="Pfam" id="PF06807">
    <property type="entry name" value="Clp1"/>
    <property type="match status" value="1"/>
</dbReference>
<dbReference type="Gene3D" id="2.40.30.330">
    <property type="entry name" value="Pre-mRNA cleavage complex subunit Clp1, C-terminal domain"/>
    <property type="match status" value="1"/>
</dbReference>
<evidence type="ECO:0000256" key="7">
    <source>
        <dbReference type="SAM" id="Phobius"/>
    </source>
</evidence>
<dbReference type="GO" id="GO:0051731">
    <property type="term" value="F:polynucleotide 5'-hydroxyl-kinase activity"/>
    <property type="evidence" value="ECO:0007669"/>
    <property type="project" value="InterPro"/>
</dbReference>
<dbReference type="InterPro" id="IPR034164">
    <property type="entry name" value="Pepsin-like_dom"/>
</dbReference>
<dbReference type="CDD" id="cd05471">
    <property type="entry name" value="pepsin_like"/>
    <property type="match status" value="1"/>
</dbReference>
<keyword evidence="7" id="KW-1133">Transmembrane helix</keyword>
<dbReference type="GO" id="GO:0006388">
    <property type="term" value="P:tRNA splicing, via endonucleolytic cleavage and ligation"/>
    <property type="evidence" value="ECO:0007669"/>
    <property type="project" value="TreeGrafter"/>
</dbReference>
<dbReference type="Pfam" id="PF16573">
    <property type="entry name" value="CLP1_N"/>
    <property type="match status" value="1"/>
</dbReference>
<name>A0A4R0RML1_9APHY</name>
<dbReference type="GO" id="GO:0005524">
    <property type="term" value="F:ATP binding"/>
    <property type="evidence" value="ECO:0007669"/>
    <property type="project" value="UniProtKB-KW"/>
</dbReference>
<dbReference type="SUPFAM" id="SSF52540">
    <property type="entry name" value="P-loop containing nucleoside triphosphate hydrolases"/>
    <property type="match status" value="2"/>
</dbReference>
<proteinExistence type="inferred from homology"/>
<organism evidence="9 10">
    <name type="scientific">Steccherinum ochraceum</name>
    <dbReference type="NCBI Taxonomy" id="92696"/>
    <lineage>
        <taxon>Eukaryota</taxon>
        <taxon>Fungi</taxon>
        <taxon>Dikarya</taxon>
        <taxon>Basidiomycota</taxon>
        <taxon>Agaricomycotina</taxon>
        <taxon>Agaricomycetes</taxon>
        <taxon>Polyporales</taxon>
        <taxon>Steccherinaceae</taxon>
        <taxon>Steccherinum</taxon>
    </lineage>
</organism>
<dbReference type="InterPro" id="IPR027417">
    <property type="entry name" value="P-loop_NTPase"/>
</dbReference>